<feature type="domain" description="Lipoyl-binding" evidence="10">
    <location>
        <begin position="109"/>
        <end position="185"/>
    </location>
</feature>
<keyword evidence="4 9" id="KW-0444">Lipid biosynthesis</keyword>
<keyword evidence="6 9" id="KW-0443">Lipid metabolism</keyword>
<evidence type="ECO:0000259" key="10">
    <source>
        <dbReference type="PROSITE" id="PS50968"/>
    </source>
</evidence>
<dbReference type="InterPro" id="IPR050709">
    <property type="entry name" value="Biotin_Carboxyl_Carrier/Decarb"/>
</dbReference>
<evidence type="ECO:0000313" key="11">
    <source>
        <dbReference type="EMBL" id="SLM49581.1"/>
    </source>
</evidence>
<name>A0A1W1I9H9_9BACT</name>
<evidence type="ECO:0000256" key="7">
    <source>
        <dbReference type="ARBA" id="ARBA00023160"/>
    </source>
</evidence>
<dbReference type="InterPro" id="IPR000089">
    <property type="entry name" value="Biotin_lipoyl"/>
</dbReference>
<dbReference type="PROSITE" id="PS00188">
    <property type="entry name" value="BIOTIN"/>
    <property type="match status" value="1"/>
</dbReference>
<dbReference type="CDD" id="cd06850">
    <property type="entry name" value="biotinyl_domain"/>
    <property type="match status" value="1"/>
</dbReference>
<keyword evidence="12" id="KW-1185">Reference proteome</keyword>
<comment type="function">
    <text evidence="1 9">This protein is a component of the acetyl coenzyme A carboxylase complex; first, biotin carboxylase catalyzes the carboxylation of the carrier protein and then the transcarboxylase transfers the carboxyl group to form malonyl-CoA.</text>
</comment>
<dbReference type="Proteomes" id="UP000192042">
    <property type="component" value="Chromosome I"/>
</dbReference>
<reference evidence="11 12" key="1">
    <citation type="submission" date="2017-03" db="EMBL/GenBank/DDBJ databases">
        <authorList>
            <person name="Afonso C.L."/>
            <person name="Miller P.J."/>
            <person name="Scott M.A."/>
            <person name="Spackman E."/>
            <person name="Goraichik I."/>
            <person name="Dimitrov K.M."/>
            <person name="Suarez D.L."/>
            <person name="Swayne D.E."/>
        </authorList>
    </citation>
    <scope>NUCLEOTIDE SEQUENCE [LARGE SCALE GENOMIC DNA]</scope>
    <source>
        <strain evidence="11">Genome sequencing of Nitrospira japonica strain NJ11</strain>
    </source>
</reference>
<evidence type="ECO:0000256" key="5">
    <source>
        <dbReference type="ARBA" id="ARBA00022832"/>
    </source>
</evidence>
<dbReference type="PROSITE" id="PS50968">
    <property type="entry name" value="BIOTINYL_LIPOYL"/>
    <property type="match status" value="1"/>
</dbReference>
<dbReference type="NCBIfam" id="TIGR00531">
    <property type="entry name" value="BCCP"/>
    <property type="match status" value="1"/>
</dbReference>
<evidence type="ECO:0000256" key="6">
    <source>
        <dbReference type="ARBA" id="ARBA00023098"/>
    </source>
</evidence>
<evidence type="ECO:0000256" key="1">
    <source>
        <dbReference type="ARBA" id="ARBA00003761"/>
    </source>
</evidence>
<evidence type="ECO:0000256" key="9">
    <source>
        <dbReference type="RuleBase" id="RU364072"/>
    </source>
</evidence>
<dbReference type="Gene3D" id="2.40.50.100">
    <property type="match status" value="1"/>
</dbReference>
<protein>
    <recommendedName>
        <fullName evidence="3 9">Biotin carboxyl carrier protein of acetyl-CoA carboxylase</fullName>
    </recommendedName>
</protein>
<dbReference type="UniPathway" id="UPA00094"/>
<gene>
    <name evidence="11" type="primary">accB</name>
    <name evidence="11" type="ORF">NSJP_3414</name>
</gene>
<dbReference type="STRING" id="1325564.NSJP_3414"/>
<comment type="pathway">
    <text evidence="2 9">Lipid metabolism; fatty acid biosynthesis.</text>
</comment>
<dbReference type="Pfam" id="PF00364">
    <property type="entry name" value="Biotin_lipoyl"/>
    <property type="match status" value="1"/>
</dbReference>
<dbReference type="PANTHER" id="PTHR45266">
    <property type="entry name" value="OXALOACETATE DECARBOXYLASE ALPHA CHAIN"/>
    <property type="match status" value="1"/>
</dbReference>
<dbReference type="EMBL" id="LT828648">
    <property type="protein sequence ID" value="SLM49581.1"/>
    <property type="molecule type" value="Genomic_DNA"/>
</dbReference>
<dbReference type="GO" id="GO:0006633">
    <property type="term" value="P:fatty acid biosynthetic process"/>
    <property type="evidence" value="ECO:0007669"/>
    <property type="project" value="UniProtKB-UniPathway"/>
</dbReference>
<keyword evidence="5 9" id="KW-0276">Fatty acid metabolism</keyword>
<dbReference type="GO" id="GO:0003989">
    <property type="term" value="F:acetyl-CoA carboxylase activity"/>
    <property type="evidence" value="ECO:0007669"/>
    <property type="project" value="InterPro"/>
</dbReference>
<evidence type="ECO:0000313" key="12">
    <source>
        <dbReference type="Proteomes" id="UP000192042"/>
    </source>
</evidence>
<dbReference type="InterPro" id="IPR001882">
    <property type="entry name" value="Biotin_BS"/>
</dbReference>
<keyword evidence="7 9" id="KW-0275">Fatty acid biosynthesis</keyword>
<dbReference type="AlphaFoldDB" id="A0A1W1I9H9"/>
<proteinExistence type="predicted"/>
<sequence length="190" mass="20454">MTRGKPRRPKKRETPIVLPQSLAGGAGDAGRPFLTGNQSKHIQELVDLLKRNNLTELELEREGVRIRIRHEVGVKTITTAVTDIAPTGAIAVSQPAVAPSGAAEDTAGLVTITSPIVGTFYRSPSPDADPYVEEGDFVKRGQVLCIVEAMKLMNEIESEVDGQVVKILAESTKPVEYGQALFRIDPKATA</sequence>
<evidence type="ECO:0000256" key="3">
    <source>
        <dbReference type="ARBA" id="ARBA00017562"/>
    </source>
</evidence>
<evidence type="ECO:0000256" key="4">
    <source>
        <dbReference type="ARBA" id="ARBA00022516"/>
    </source>
</evidence>
<keyword evidence="8 9" id="KW-0092">Biotin</keyword>
<dbReference type="KEGG" id="nja:NSJP_3414"/>
<dbReference type="InterPro" id="IPR011053">
    <property type="entry name" value="Single_hybrid_motif"/>
</dbReference>
<dbReference type="PRINTS" id="PR01071">
    <property type="entry name" value="ACOABIOTINCC"/>
</dbReference>
<dbReference type="RefSeq" id="WP_080887779.1">
    <property type="nucleotide sequence ID" value="NZ_LT828648.1"/>
</dbReference>
<evidence type="ECO:0000256" key="8">
    <source>
        <dbReference type="ARBA" id="ARBA00023267"/>
    </source>
</evidence>
<dbReference type="PANTHER" id="PTHR45266:SF3">
    <property type="entry name" value="OXALOACETATE DECARBOXYLASE ALPHA CHAIN"/>
    <property type="match status" value="1"/>
</dbReference>
<dbReference type="SUPFAM" id="SSF51230">
    <property type="entry name" value="Single hybrid motif"/>
    <property type="match status" value="1"/>
</dbReference>
<evidence type="ECO:0000256" key="2">
    <source>
        <dbReference type="ARBA" id="ARBA00005194"/>
    </source>
</evidence>
<accession>A0A1W1I9H9</accession>
<dbReference type="InterPro" id="IPR001249">
    <property type="entry name" value="AcCoA_biotinCC"/>
</dbReference>
<organism evidence="11 12">
    <name type="scientific">Nitrospira japonica</name>
    <dbReference type="NCBI Taxonomy" id="1325564"/>
    <lineage>
        <taxon>Bacteria</taxon>
        <taxon>Pseudomonadati</taxon>
        <taxon>Nitrospirota</taxon>
        <taxon>Nitrospiria</taxon>
        <taxon>Nitrospirales</taxon>
        <taxon>Nitrospiraceae</taxon>
        <taxon>Nitrospira</taxon>
    </lineage>
</organism>
<dbReference type="GO" id="GO:0009317">
    <property type="term" value="C:acetyl-CoA carboxylase complex"/>
    <property type="evidence" value="ECO:0007669"/>
    <property type="project" value="InterPro"/>
</dbReference>
<dbReference type="OrthoDB" id="9811735at2"/>